<dbReference type="PANTHER" id="PTHR13947:SF37">
    <property type="entry name" value="LD18367P"/>
    <property type="match status" value="1"/>
</dbReference>
<keyword evidence="8" id="KW-1185">Reference proteome</keyword>
<evidence type="ECO:0000256" key="4">
    <source>
        <dbReference type="ARBA" id="ARBA00023163"/>
    </source>
</evidence>
<dbReference type="InterPro" id="IPR000182">
    <property type="entry name" value="GNAT_dom"/>
</dbReference>
<evidence type="ECO:0000256" key="1">
    <source>
        <dbReference type="ARBA" id="ARBA00022679"/>
    </source>
</evidence>
<dbReference type="Gene3D" id="1.10.10.10">
    <property type="entry name" value="Winged helix-like DNA-binding domain superfamily/Winged helix DNA-binding domain"/>
    <property type="match status" value="1"/>
</dbReference>
<evidence type="ECO:0000313" key="8">
    <source>
        <dbReference type="Proteomes" id="UP001527866"/>
    </source>
</evidence>
<dbReference type="InterPro" id="IPR000835">
    <property type="entry name" value="HTH_MarR-typ"/>
</dbReference>
<dbReference type="PROSITE" id="PS51186">
    <property type="entry name" value="GNAT"/>
    <property type="match status" value="1"/>
</dbReference>
<dbReference type="CDD" id="cd04301">
    <property type="entry name" value="NAT_SF"/>
    <property type="match status" value="1"/>
</dbReference>
<evidence type="ECO:0000259" key="6">
    <source>
        <dbReference type="PROSITE" id="PS51186"/>
    </source>
</evidence>
<evidence type="ECO:0000256" key="3">
    <source>
        <dbReference type="ARBA" id="ARBA00023125"/>
    </source>
</evidence>
<gene>
    <name evidence="7" type="ORF">O4J56_01355</name>
</gene>
<evidence type="ECO:0000259" key="5">
    <source>
        <dbReference type="PROSITE" id="PS50995"/>
    </source>
</evidence>
<dbReference type="Pfam" id="PF01047">
    <property type="entry name" value="MarR"/>
    <property type="match status" value="1"/>
</dbReference>
<dbReference type="InterPro" id="IPR036388">
    <property type="entry name" value="WH-like_DNA-bd_sf"/>
</dbReference>
<dbReference type="Proteomes" id="UP001527866">
    <property type="component" value="Unassembled WGS sequence"/>
</dbReference>
<dbReference type="InterPro" id="IPR016181">
    <property type="entry name" value="Acyl_CoA_acyltransferase"/>
</dbReference>
<dbReference type="SUPFAM" id="SSF46785">
    <property type="entry name" value="Winged helix' DNA-binding domain"/>
    <property type="match status" value="1"/>
</dbReference>
<reference evidence="7 8" key="1">
    <citation type="submission" date="2023-01" db="EMBL/GenBank/DDBJ databases">
        <title>Draft genome sequence of Nocardiopsis sp. RSe5-2 isolated from halophytes.</title>
        <authorList>
            <person name="Duangmal K."/>
            <person name="Chantavorakit T."/>
        </authorList>
    </citation>
    <scope>NUCLEOTIDE SEQUENCE [LARGE SCALE GENOMIC DNA]</scope>
    <source>
        <strain evidence="7 8">RSe5-2</strain>
    </source>
</reference>
<protein>
    <submittedName>
        <fullName evidence="7">Helix-turn-helix domain-containing GNAT family N-acetyltransferase</fullName>
    </submittedName>
</protein>
<dbReference type="EMBL" id="JAQFWQ010000002">
    <property type="protein sequence ID" value="MDA2809271.1"/>
    <property type="molecule type" value="Genomic_DNA"/>
</dbReference>
<accession>A0ABT4TXX1</accession>
<name>A0ABT4TXX1_9ACTN</name>
<organism evidence="7 8">
    <name type="scientific">Nocardiopsis endophytica</name>
    <dbReference type="NCBI Taxonomy" id="3018445"/>
    <lineage>
        <taxon>Bacteria</taxon>
        <taxon>Bacillati</taxon>
        <taxon>Actinomycetota</taxon>
        <taxon>Actinomycetes</taxon>
        <taxon>Streptosporangiales</taxon>
        <taxon>Nocardiopsidaceae</taxon>
        <taxon>Nocardiopsis</taxon>
    </lineage>
</organism>
<proteinExistence type="predicted"/>
<dbReference type="SUPFAM" id="SSF55729">
    <property type="entry name" value="Acyl-CoA N-acyltransferases (Nat)"/>
    <property type="match status" value="1"/>
</dbReference>
<dbReference type="PROSITE" id="PS01117">
    <property type="entry name" value="HTH_MARR_1"/>
    <property type="match status" value="1"/>
</dbReference>
<keyword evidence="2" id="KW-0805">Transcription regulation</keyword>
<dbReference type="PANTHER" id="PTHR13947">
    <property type="entry name" value="GNAT FAMILY N-ACETYLTRANSFERASE"/>
    <property type="match status" value="1"/>
</dbReference>
<feature type="domain" description="HTH marR-type" evidence="5">
    <location>
        <begin position="1"/>
        <end position="150"/>
    </location>
</feature>
<keyword evidence="3" id="KW-0238">DNA-binding</keyword>
<dbReference type="InterPro" id="IPR023187">
    <property type="entry name" value="Tscrpt_reg_MarR-type_CS"/>
</dbReference>
<comment type="caution">
    <text evidence="7">The sequence shown here is derived from an EMBL/GenBank/DDBJ whole genome shotgun (WGS) entry which is preliminary data.</text>
</comment>
<dbReference type="InterPro" id="IPR036390">
    <property type="entry name" value="WH_DNA-bd_sf"/>
</dbReference>
<feature type="domain" description="N-acetyltransferase" evidence="6">
    <location>
        <begin position="163"/>
        <end position="324"/>
    </location>
</feature>
<dbReference type="Gene3D" id="3.40.630.30">
    <property type="match status" value="1"/>
</dbReference>
<dbReference type="SMART" id="SM00347">
    <property type="entry name" value="HTH_MARR"/>
    <property type="match status" value="1"/>
</dbReference>
<keyword evidence="4" id="KW-0804">Transcription</keyword>
<dbReference type="PROSITE" id="PS50995">
    <property type="entry name" value="HTH_MARR_2"/>
    <property type="match status" value="1"/>
</dbReference>
<evidence type="ECO:0000256" key="2">
    <source>
        <dbReference type="ARBA" id="ARBA00023015"/>
    </source>
</evidence>
<keyword evidence="1" id="KW-0808">Transferase</keyword>
<sequence>MDTSQAADVPAEKVPAEDVARVRAFNRFLTGRMGIVRPDHLGSPWSLTDVRVMYELLHLGRTETSALRGLLEMDAGQLSRVLARMEDGGLVSRAPSPDDGRKQTVELTAAGERAAAMMDGRADLQIRDLLSGIGGGDRERLLSAMETVRRVLGADGTDGGGRVVLRGPRPGDLGWVVERHGDLYWREYGFDSGFEALVAGIVAGYVRDRDPARDNAWIAELDGERAGAVFCMRADPAGGETAKLRLLLVEPWARGHGIGRLLTDECLAFARAAGYRRMTLWTQSVLTAARHIYGKAGFTLTASEPHHSFGRDLVAETWERELAPVR</sequence>
<dbReference type="RefSeq" id="WP_270683184.1">
    <property type="nucleotide sequence ID" value="NZ_JAQFWQ010000002.1"/>
</dbReference>
<dbReference type="Pfam" id="PF00583">
    <property type="entry name" value="Acetyltransf_1"/>
    <property type="match status" value="1"/>
</dbReference>
<dbReference type="InterPro" id="IPR050769">
    <property type="entry name" value="NAT_camello-type"/>
</dbReference>
<evidence type="ECO:0000313" key="7">
    <source>
        <dbReference type="EMBL" id="MDA2809271.1"/>
    </source>
</evidence>